<dbReference type="InterPro" id="IPR050280">
    <property type="entry name" value="OMP_Chaperone_SurA"/>
</dbReference>
<sequence length="329" mass="36288">MTSELLHRIGTDIAKMTMTVALPNRLSTLILGCGVALALALGSSSPACAQVVVMVNGEPITNFDIEQRSKLLMLSTHKQPDRKDVINELIDEKVKLREGKKFSIDPSVSDVDQSYNAMAGRMRISPDALTKSLESQGIRPDTLKARIKTDMVWSNLIRGRYKESLQIGEKEVAAAAGEDEKSNTQGVEYKMQPIVLIVPRGSGPEVTEARKKEAEALRARIQSCTEANAFFKAMPNAAIRESVSKTSADIPPSLREILDGMQIGHLTPPEVTKQGVEMVVLCAREPTKVDTPKKKEIREKMFNEKYTAKSNSYLREARGAAMIEYPKSQ</sequence>
<dbReference type="PANTHER" id="PTHR47637:SF1">
    <property type="entry name" value="CHAPERONE SURA"/>
    <property type="match status" value="1"/>
</dbReference>
<dbReference type="SUPFAM" id="SSF109998">
    <property type="entry name" value="Triger factor/SurA peptide-binding domain-like"/>
    <property type="match status" value="1"/>
</dbReference>
<evidence type="ECO:0000256" key="1">
    <source>
        <dbReference type="ARBA" id="ARBA00022729"/>
    </source>
</evidence>
<organism evidence="2 3">
    <name type="scientific">Bradyrhizobium erythrophlei</name>
    <dbReference type="NCBI Taxonomy" id="1437360"/>
    <lineage>
        <taxon>Bacteria</taxon>
        <taxon>Pseudomonadati</taxon>
        <taxon>Pseudomonadota</taxon>
        <taxon>Alphaproteobacteria</taxon>
        <taxon>Hyphomicrobiales</taxon>
        <taxon>Nitrobacteraceae</taxon>
        <taxon>Bradyrhizobium</taxon>
    </lineage>
</organism>
<keyword evidence="1" id="KW-0732">Signal</keyword>
<accession>A0A1M7UX76</accession>
<evidence type="ECO:0000313" key="2">
    <source>
        <dbReference type="EMBL" id="SHN87517.1"/>
    </source>
</evidence>
<gene>
    <name evidence="2" type="ORF">SAMN05444170_7224</name>
</gene>
<proteinExistence type="predicted"/>
<dbReference type="Proteomes" id="UP000184096">
    <property type="component" value="Chromosome I"/>
</dbReference>
<dbReference type="AlphaFoldDB" id="A0A1M7UX76"/>
<dbReference type="EMBL" id="LT670849">
    <property type="protein sequence ID" value="SHN87517.1"/>
    <property type="molecule type" value="Genomic_DNA"/>
</dbReference>
<name>A0A1M7UX76_9BRAD</name>
<keyword evidence="3" id="KW-1185">Reference proteome</keyword>
<dbReference type="Gene3D" id="1.10.4030.10">
    <property type="entry name" value="Porin chaperone SurA, peptide-binding domain"/>
    <property type="match status" value="1"/>
</dbReference>
<protein>
    <submittedName>
        <fullName evidence="2">Periplasmic chaperone for outer membrane proteins SurA</fullName>
    </submittedName>
</protein>
<evidence type="ECO:0000313" key="3">
    <source>
        <dbReference type="Proteomes" id="UP000184096"/>
    </source>
</evidence>
<dbReference type="InterPro" id="IPR027304">
    <property type="entry name" value="Trigger_fact/SurA_dom_sf"/>
</dbReference>
<reference evidence="3" key="1">
    <citation type="submission" date="2016-11" db="EMBL/GenBank/DDBJ databases">
        <authorList>
            <person name="Varghese N."/>
            <person name="Submissions S."/>
        </authorList>
    </citation>
    <scope>NUCLEOTIDE SEQUENCE [LARGE SCALE GENOMIC DNA]</scope>
    <source>
        <strain evidence="3">GAS401</strain>
    </source>
</reference>
<dbReference type="PANTHER" id="PTHR47637">
    <property type="entry name" value="CHAPERONE SURA"/>
    <property type="match status" value="1"/>
</dbReference>